<sequence length="260" mass="26661">MDPVTPWRLTGVGVGPGDPELLTLKAVRVLREADLVFAPTTAPDKPSRAERAATGGAGVQVRRLVFALDDTGGLTEARTAAWDEAGRSVLKAFRGGARHIAFVTLGDPNLYSTFTYLAHTVAASEPRVSVHTVPGITAMQDLAARAGVPLAQGREPLTLLPVTGPDAQSAVAAVEAALDGPGTVVLYKGGRHLEALTAALHRCGRAEDAVVGTDLGLPGEAIGPLTGRAAAPGHEPAAGRAPYFTTLIAPPSRGRRGGAL</sequence>
<evidence type="ECO:0000256" key="4">
    <source>
        <dbReference type="ARBA" id="ARBA00022603"/>
    </source>
</evidence>
<dbReference type="CDD" id="cd11645">
    <property type="entry name" value="Precorrin_2_C20_MT"/>
    <property type="match status" value="1"/>
</dbReference>
<accession>A0A8J7WTV5</accession>
<dbReference type="InterPro" id="IPR012382">
    <property type="entry name" value="CobI/CbiL"/>
</dbReference>
<proteinExistence type="inferred from homology"/>
<keyword evidence="10" id="KW-1185">Reference proteome</keyword>
<dbReference type="EMBL" id="JAGSXH010000118">
    <property type="protein sequence ID" value="MBS2966059.1"/>
    <property type="molecule type" value="Genomic_DNA"/>
</dbReference>
<keyword evidence="4 9" id="KW-0489">Methyltransferase</keyword>
<dbReference type="GO" id="GO:0032259">
    <property type="term" value="P:methylation"/>
    <property type="evidence" value="ECO:0007669"/>
    <property type="project" value="UniProtKB-KW"/>
</dbReference>
<evidence type="ECO:0000256" key="3">
    <source>
        <dbReference type="ARBA" id="ARBA00022573"/>
    </source>
</evidence>
<organism evidence="9 10">
    <name type="scientific">Actinocrinis puniceicyclus</name>
    <dbReference type="NCBI Taxonomy" id="977794"/>
    <lineage>
        <taxon>Bacteria</taxon>
        <taxon>Bacillati</taxon>
        <taxon>Actinomycetota</taxon>
        <taxon>Actinomycetes</taxon>
        <taxon>Catenulisporales</taxon>
        <taxon>Actinospicaceae</taxon>
        <taxon>Actinocrinis</taxon>
    </lineage>
</organism>
<dbReference type="PIRSF" id="PIRSF036427">
    <property type="entry name" value="Precrrn-2_mtase"/>
    <property type="match status" value="1"/>
</dbReference>
<dbReference type="InterPro" id="IPR006364">
    <property type="entry name" value="CobI/CbiL/CobIJ_dom"/>
</dbReference>
<evidence type="ECO:0000256" key="6">
    <source>
        <dbReference type="ARBA" id="ARBA00022691"/>
    </source>
</evidence>
<dbReference type="Pfam" id="PF00590">
    <property type="entry name" value="TP_methylase"/>
    <property type="match status" value="1"/>
</dbReference>
<keyword evidence="6" id="KW-0949">S-adenosyl-L-methionine</keyword>
<dbReference type="UniPathway" id="UPA00148"/>
<dbReference type="InterPro" id="IPR014777">
    <property type="entry name" value="4pyrrole_Mease_sub1"/>
</dbReference>
<dbReference type="NCBIfam" id="TIGR01467">
    <property type="entry name" value="cobI_cbiL"/>
    <property type="match status" value="1"/>
</dbReference>
<protein>
    <submittedName>
        <fullName evidence="9">Precorrin-2 C(20)-methyltransferase</fullName>
        <ecNumber evidence="9">2.1.1.130</ecNumber>
    </submittedName>
</protein>
<comment type="similarity">
    <text evidence="2 7">Belongs to the precorrin methyltransferase family.</text>
</comment>
<reference evidence="9" key="1">
    <citation type="submission" date="2021-04" db="EMBL/GenBank/DDBJ databases">
        <title>Genome based classification of Actinospica acidithermotolerans sp. nov., an actinobacterium isolated from an Indonesian hot spring.</title>
        <authorList>
            <person name="Kusuma A.B."/>
            <person name="Putra K.E."/>
            <person name="Nafisah S."/>
            <person name="Loh J."/>
            <person name="Nouioui I."/>
            <person name="Goodfellow M."/>
        </authorList>
    </citation>
    <scope>NUCLEOTIDE SEQUENCE</scope>
    <source>
        <strain evidence="9">DSM 45618</strain>
    </source>
</reference>
<keyword evidence="3" id="KW-0169">Cobalamin biosynthesis</keyword>
<feature type="domain" description="Tetrapyrrole methylase" evidence="8">
    <location>
        <begin position="8"/>
        <end position="224"/>
    </location>
</feature>
<evidence type="ECO:0000256" key="2">
    <source>
        <dbReference type="ARBA" id="ARBA00005879"/>
    </source>
</evidence>
<dbReference type="Proteomes" id="UP000677913">
    <property type="component" value="Unassembled WGS sequence"/>
</dbReference>
<dbReference type="InterPro" id="IPR000878">
    <property type="entry name" value="4pyrrol_Mease"/>
</dbReference>
<evidence type="ECO:0000259" key="8">
    <source>
        <dbReference type="Pfam" id="PF00590"/>
    </source>
</evidence>
<dbReference type="RefSeq" id="WP_211470762.1">
    <property type="nucleotide sequence ID" value="NZ_JAGSXH010000118.1"/>
</dbReference>
<dbReference type="EC" id="2.1.1.130" evidence="9"/>
<evidence type="ECO:0000313" key="10">
    <source>
        <dbReference type="Proteomes" id="UP000677913"/>
    </source>
</evidence>
<evidence type="ECO:0000256" key="5">
    <source>
        <dbReference type="ARBA" id="ARBA00022679"/>
    </source>
</evidence>
<name>A0A8J7WTV5_9ACTN</name>
<comment type="pathway">
    <text evidence="1">Cofactor biosynthesis; adenosylcobalamin biosynthesis.</text>
</comment>
<evidence type="ECO:0000313" key="9">
    <source>
        <dbReference type="EMBL" id="MBS2966059.1"/>
    </source>
</evidence>
<evidence type="ECO:0000256" key="7">
    <source>
        <dbReference type="PIRNR" id="PIRNR036427"/>
    </source>
</evidence>
<dbReference type="SUPFAM" id="SSF53790">
    <property type="entry name" value="Tetrapyrrole methylase"/>
    <property type="match status" value="1"/>
</dbReference>
<dbReference type="GO" id="GO:0009236">
    <property type="term" value="P:cobalamin biosynthetic process"/>
    <property type="evidence" value="ECO:0007669"/>
    <property type="project" value="UniProtKB-UniRule"/>
</dbReference>
<dbReference type="GO" id="GO:0030788">
    <property type="term" value="F:precorrin-2 C20-methyltransferase activity"/>
    <property type="evidence" value="ECO:0007669"/>
    <property type="project" value="UniProtKB-EC"/>
</dbReference>
<dbReference type="Gene3D" id="3.40.1010.10">
    <property type="entry name" value="Cobalt-precorrin-4 Transmethylase, Domain 1"/>
    <property type="match status" value="1"/>
</dbReference>
<keyword evidence="5 9" id="KW-0808">Transferase</keyword>
<dbReference type="Gene3D" id="3.30.950.10">
    <property type="entry name" value="Methyltransferase, Cobalt-precorrin-4 Transmethylase, Domain 2"/>
    <property type="match status" value="1"/>
</dbReference>
<dbReference type="AlphaFoldDB" id="A0A8J7WTV5"/>
<comment type="caution">
    <text evidence="9">The sequence shown here is derived from an EMBL/GenBank/DDBJ whole genome shotgun (WGS) entry which is preliminary data.</text>
</comment>
<dbReference type="PANTHER" id="PTHR43467">
    <property type="entry name" value="COBALT-PRECORRIN-2 C(20)-METHYLTRANSFERASE"/>
    <property type="match status" value="1"/>
</dbReference>
<dbReference type="InterPro" id="IPR014776">
    <property type="entry name" value="4pyrrole_Mease_sub2"/>
</dbReference>
<gene>
    <name evidence="9" type="primary">cobI</name>
    <name evidence="9" type="ORF">KGA66_23645</name>
</gene>
<evidence type="ECO:0000256" key="1">
    <source>
        <dbReference type="ARBA" id="ARBA00004953"/>
    </source>
</evidence>
<dbReference type="InterPro" id="IPR035996">
    <property type="entry name" value="4pyrrol_Methylase_sf"/>
</dbReference>
<dbReference type="PANTHER" id="PTHR43467:SF2">
    <property type="entry name" value="COBALT-PRECORRIN-2 C(20)-METHYLTRANSFERASE"/>
    <property type="match status" value="1"/>
</dbReference>